<keyword evidence="2" id="KW-0645">Protease</keyword>
<evidence type="ECO:0000259" key="4">
    <source>
        <dbReference type="PROSITE" id="PS50600"/>
    </source>
</evidence>
<evidence type="ECO:0000256" key="1">
    <source>
        <dbReference type="ARBA" id="ARBA00005234"/>
    </source>
</evidence>
<feature type="domain" description="Ubiquitin-like protease family profile" evidence="4">
    <location>
        <begin position="1"/>
        <end position="140"/>
    </location>
</feature>
<dbReference type="GO" id="GO:0006508">
    <property type="term" value="P:proteolysis"/>
    <property type="evidence" value="ECO:0007669"/>
    <property type="project" value="UniProtKB-KW"/>
</dbReference>
<dbReference type="Proteomes" id="UP001154282">
    <property type="component" value="Unassembled WGS sequence"/>
</dbReference>
<dbReference type="GO" id="GO:0008234">
    <property type="term" value="F:cysteine-type peptidase activity"/>
    <property type="evidence" value="ECO:0007669"/>
    <property type="project" value="InterPro"/>
</dbReference>
<evidence type="ECO:0000256" key="3">
    <source>
        <dbReference type="ARBA" id="ARBA00022801"/>
    </source>
</evidence>
<dbReference type="AlphaFoldDB" id="A0AAV0NR51"/>
<evidence type="ECO:0000256" key="2">
    <source>
        <dbReference type="ARBA" id="ARBA00022670"/>
    </source>
</evidence>
<feature type="non-terminal residue" evidence="5">
    <location>
        <position position="1"/>
    </location>
</feature>
<keyword evidence="3" id="KW-0378">Hydrolase</keyword>
<dbReference type="Pfam" id="PF02902">
    <property type="entry name" value="Peptidase_C48"/>
    <property type="match status" value="1"/>
</dbReference>
<comment type="caution">
    <text evidence="5">The sequence shown here is derived from an EMBL/GenBank/DDBJ whole genome shotgun (WGS) entry which is preliminary data.</text>
</comment>
<organism evidence="5 6">
    <name type="scientific">Linum tenue</name>
    <dbReference type="NCBI Taxonomy" id="586396"/>
    <lineage>
        <taxon>Eukaryota</taxon>
        <taxon>Viridiplantae</taxon>
        <taxon>Streptophyta</taxon>
        <taxon>Embryophyta</taxon>
        <taxon>Tracheophyta</taxon>
        <taxon>Spermatophyta</taxon>
        <taxon>Magnoliopsida</taxon>
        <taxon>eudicotyledons</taxon>
        <taxon>Gunneridae</taxon>
        <taxon>Pentapetalae</taxon>
        <taxon>rosids</taxon>
        <taxon>fabids</taxon>
        <taxon>Malpighiales</taxon>
        <taxon>Linaceae</taxon>
        <taxon>Linum</taxon>
    </lineage>
</organism>
<comment type="similarity">
    <text evidence="1">Belongs to the peptidase C48 family.</text>
</comment>
<name>A0AAV0NR51_9ROSI</name>
<accession>A0AAV0NR51</accession>
<protein>
    <recommendedName>
        <fullName evidence="4">Ubiquitin-like protease family profile domain-containing protein</fullName>
    </recommendedName>
</protein>
<dbReference type="SUPFAM" id="SSF54001">
    <property type="entry name" value="Cysteine proteinases"/>
    <property type="match status" value="1"/>
</dbReference>
<keyword evidence="6" id="KW-1185">Reference proteome</keyword>
<dbReference type="EMBL" id="CAMGYJ010000008">
    <property type="protein sequence ID" value="CAI0461095.1"/>
    <property type="molecule type" value="Genomic_DNA"/>
</dbReference>
<reference evidence="5" key="1">
    <citation type="submission" date="2022-08" db="EMBL/GenBank/DDBJ databases">
        <authorList>
            <person name="Gutierrez-Valencia J."/>
        </authorList>
    </citation>
    <scope>NUCLEOTIDE SEQUENCE</scope>
</reference>
<evidence type="ECO:0000313" key="5">
    <source>
        <dbReference type="EMBL" id="CAI0461095.1"/>
    </source>
</evidence>
<dbReference type="PROSITE" id="PS50600">
    <property type="entry name" value="ULP_PROTEASE"/>
    <property type="match status" value="1"/>
</dbReference>
<dbReference type="InterPro" id="IPR003653">
    <property type="entry name" value="Peptidase_C48_C"/>
</dbReference>
<evidence type="ECO:0000313" key="6">
    <source>
        <dbReference type="Proteomes" id="UP001154282"/>
    </source>
</evidence>
<dbReference type="Gene3D" id="3.40.395.10">
    <property type="entry name" value="Adenoviral Proteinase, Chain A"/>
    <property type="match status" value="1"/>
</dbReference>
<sequence length="159" mass="18559">VVHWVITALAFHLTIDKIRRDAGRGKLVCFLPTEFQVCLPMQNMMDDGGIHWFLAIILLDEEQVQILDPFPSRERITVRMSVVETRIEFVDDLFKALYKEVETICAPPKIKEFSWSTPSHTEQQHKNDSGVWVCVWMMGASWDSHYGIWPCGDRRRMHV</sequence>
<feature type="non-terminal residue" evidence="5">
    <location>
        <position position="159"/>
    </location>
</feature>
<proteinExistence type="inferred from homology"/>
<gene>
    <name evidence="5" type="ORF">LITE_LOCUS34786</name>
</gene>
<dbReference type="InterPro" id="IPR038765">
    <property type="entry name" value="Papain-like_cys_pep_sf"/>
</dbReference>